<protein>
    <submittedName>
        <fullName evidence="1">Uncharacterized protein</fullName>
    </submittedName>
</protein>
<accession>A0A9N7UMN2</accession>
<keyword evidence="2" id="KW-1185">Reference proteome</keyword>
<feature type="non-terminal residue" evidence="1">
    <location>
        <position position="1"/>
    </location>
</feature>
<comment type="caution">
    <text evidence="1">The sequence shown here is derived from an EMBL/GenBank/DDBJ whole genome shotgun (WGS) entry which is preliminary data.</text>
</comment>
<evidence type="ECO:0000313" key="2">
    <source>
        <dbReference type="Proteomes" id="UP001153269"/>
    </source>
</evidence>
<dbReference type="EMBL" id="CADEAL010001516">
    <property type="protein sequence ID" value="CAB1433079.1"/>
    <property type="molecule type" value="Genomic_DNA"/>
</dbReference>
<sequence length="100" mass="10738">ILASIELLARSLPKIHRSASEPSLNRAGFQTEDFSLYACASPKTPIQACGYGEFSAFKVNTGDETAAALYLSGIDCACESRRSRFARVSGTGAALWEEKC</sequence>
<proteinExistence type="predicted"/>
<evidence type="ECO:0000313" key="1">
    <source>
        <dbReference type="EMBL" id="CAB1433079.1"/>
    </source>
</evidence>
<name>A0A9N7UMN2_PLEPL</name>
<gene>
    <name evidence="1" type="ORF">PLEPLA_LOCUS21167</name>
</gene>
<reference evidence="1" key="1">
    <citation type="submission" date="2020-03" db="EMBL/GenBank/DDBJ databases">
        <authorList>
            <person name="Weist P."/>
        </authorList>
    </citation>
    <scope>NUCLEOTIDE SEQUENCE</scope>
</reference>
<organism evidence="1 2">
    <name type="scientific">Pleuronectes platessa</name>
    <name type="common">European plaice</name>
    <dbReference type="NCBI Taxonomy" id="8262"/>
    <lineage>
        <taxon>Eukaryota</taxon>
        <taxon>Metazoa</taxon>
        <taxon>Chordata</taxon>
        <taxon>Craniata</taxon>
        <taxon>Vertebrata</taxon>
        <taxon>Euteleostomi</taxon>
        <taxon>Actinopterygii</taxon>
        <taxon>Neopterygii</taxon>
        <taxon>Teleostei</taxon>
        <taxon>Neoteleostei</taxon>
        <taxon>Acanthomorphata</taxon>
        <taxon>Carangaria</taxon>
        <taxon>Pleuronectiformes</taxon>
        <taxon>Pleuronectoidei</taxon>
        <taxon>Pleuronectidae</taxon>
        <taxon>Pleuronectes</taxon>
    </lineage>
</organism>
<dbReference type="AlphaFoldDB" id="A0A9N7UMN2"/>
<dbReference type="Proteomes" id="UP001153269">
    <property type="component" value="Unassembled WGS sequence"/>
</dbReference>